<dbReference type="EMBL" id="CAJVPV010008173">
    <property type="protein sequence ID" value="CAG8627407.1"/>
    <property type="molecule type" value="Genomic_DNA"/>
</dbReference>
<dbReference type="Proteomes" id="UP000789342">
    <property type="component" value="Unassembled WGS sequence"/>
</dbReference>
<name>A0A9N9GV21_9GLOM</name>
<accession>A0A9N9GV21</accession>
<protein>
    <submittedName>
        <fullName evidence="1">1281_t:CDS:1</fullName>
    </submittedName>
</protein>
<dbReference type="PANTHER" id="PTHR47839">
    <property type="entry name" value="DOMAIN PROTEIN, PUTATIVE (AFU_ORTHOLOGUE AFUA_6G04830)-RELATED"/>
    <property type="match status" value="1"/>
</dbReference>
<dbReference type="SUPFAM" id="SSF55874">
    <property type="entry name" value="ATPase domain of HSP90 chaperone/DNA topoisomerase II/histidine kinase"/>
    <property type="match status" value="1"/>
</dbReference>
<evidence type="ECO:0000313" key="2">
    <source>
        <dbReference type="Proteomes" id="UP000789342"/>
    </source>
</evidence>
<evidence type="ECO:0000313" key="1">
    <source>
        <dbReference type="EMBL" id="CAG8627407.1"/>
    </source>
</evidence>
<organism evidence="1 2">
    <name type="scientific">Acaulospora morrowiae</name>
    <dbReference type="NCBI Taxonomy" id="94023"/>
    <lineage>
        <taxon>Eukaryota</taxon>
        <taxon>Fungi</taxon>
        <taxon>Fungi incertae sedis</taxon>
        <taxon>Mucoromycota</taxon>
        <taxon>Glomeromycotina</taxon>
        <taxon>Glomeromycetes</taxon>
        <taxon>Diversisporales</taxon>
        <taxon>Acaulosporaceae</taxon>
        <taxon>Acaulospora</taxon>
    </lineage>
</organism>
<dbReference type="OrthoDB" id="10031156at2759"/>
<sequence>MSPEETKKEMMSNAAGELRVEVNQRRLIFNMLARYPSEFVVYRGLLQNAGSNLLQWLLIFLELTKILLKDDAKASSVKISFKCDSPDISKKCERIVFKNNGFAFRPQDWNRLKKIAEGNPDEQKIGAFGVGFYSLFSKCEEPFVSSGGQAMVFYWCGDQLFAKFNPKVLGDSEWTTFLMELRKPSEVPDLTEFSRFLVTSLGFTVNLREILVYCNDLAVIHISKQMGSPRPVEIQSNINRNSPLNMFKLKSIDMRGVLFSIRRMVFPTGASPFKSLSICSVEKDSIRLRIVSGDMDVNIKEEFIAEMERITKKKPPSQTTMQLIFSSYDDIPKHKTSYAFSDLLQYSEQGRVFIGFRTHQTTGCFAHLAARVIPTVERESIDLAEKTLAVYNSELLGLSGVMFRILYEHEMNLIGKLYGKSGSDRALLERRAVYTLSSSKLSILSTHGVRPINAVRLLSPEMSLFIKTIPSVPKSVLDCCIKFFMRAKDITNQIYEATIEDVFLELKSRTMNQDEMADLMKWWILYFTHSENKNISSYLSKFLQLAAVRVGNNLLLLKNVLYYINPSVILADMDLPPSVLPHSISKKIKCEDFQKFFGKWTEFTLVRWIRYIAEKQELENDPQFNEKFWKTFSRRFDSMNKIDKVAICNLLSKKKFVPTKFGLKKPAESYFPEVTLFSDLPTVQMSFKVSEKVFTGLGVRDHVELQFVLDRLVNPKNLDHMELVKYFGKLMKDKKLTTTDIIKLKTTEIWIAEQPRKDSDTGYSVDSASKSQSNVQRYRAESSYAPQRHRLLSLYAPQRYLVESLYVPQRYRADSLYAPQIHNRELGLPIIQWDKRWYSKSDEAKFLIDIGLNEHPPLQVILKLASPITMLSIRDKALKYFVENFKNRYSQNYNANTVQFKFLPCTKLDVYAKPLECFSNPECDVMGFNVLRQDLRFQAEELGIKQHPSGKQLIDKLLDPPKSVNDARSIFNYLASRQGDFDHWDWKKLGTLKFIPIQNKGYPYKVIHKSPRNCFFKSSEEIFSEFFFCIDFGERANRFLEACGTKNKPTIVHFAEFLVESSQIFWNKLKNTNDNEKKYATVLENISRNLDVISEEPELLDKMKRSPILICSTQGIDNKTKSFNLDVAAKIFINDKDQYKQIFNPPICPFDDAYVVALYKALGCRSLNESVMATPQIDEEKAKNSFFSDDVREIISKRIPLYYDKFENGAIKKDENWLRMLIVKEINQITIKYEFQNIVEYKSAYASFHPNNRFKLYITRKNGDLYFPDIAMALVEHIHKKSSADPSRMIVMLTSSLEDLQRIGYSSDRGIKGIMNTSAFVESNQKQPDRSDSIKKGMHKKLSDAIKSCRSNSRGAINGQGYKVEATNNSTYCDVSTAQSLEYVGNEGVIEIYVAKGSPNILTTTMIRPLKSFSTLLIDIADIFGLEHNRIHIFYEKDTTTVAFNCQSTLFFNLKTYIESHYFEGSKPSIEAMSSWFLTMCHELAHNLVSVHSAEHEQYLQGYAKEFMKNFINKLRQREIRN</sequence>
<dbReference type="InterPro" id="IPR022155">
    <property type="entry name" value="DUF3684"/>
</dbReference>
<dbReference type="Pfam" id="PF12449">
    <property type="entry name" value="DUF3684"/>
    <property type="match status" value="3"/>
</dbReference>
<dbReference type="Gene3D" id="3.30.565.10">
    <property type="entry name" value="Histidine kinase-like ATPase, C-terminal domain"/>
    <property type="match status" value="1"/>
</dbReference>
<gene>
    <name evidence="1" type="ORF">AMORRO_LOCUS8933</name>
</gene>
<dbReference type="InterPro" id="IPR036890">
    <property type="entry name" value="HATPase_C_sf"/>
</dbReference>
<comment type="caution">
    <text evidence="1">The sequence shown here is derived from an EMBL/GenBank/DDBJ whole genome shotgun (WGS) entry which is preliminary data.</text>
</comment>
<dbReference type="PANTHER" id="PTHR47839:SF1">
    <property type="entry name" value="DOMAIN PROTEIN, PUTATIVE (AFU_ORTHOLOGUE AFUA_6G04830)-RELATED"/>
    <property type="match status" value="1"/>
</dbReference>
<reference evidence="1" key="1">
    <citation type="submission" date="2021-06" db="EMBL/GenBank/DDBJ databases">
        <authorList>
            <person name="Kallberg Y."/>
            <person name="Tangrot J."/>
            <person name="Rosling A."/>
        </authorList>
    </citation>
    <scope>NUCLEOTIDE SEQUENCE</scope>
    <source>
        <strain evidence="1">CL551</strain>
    </source>
</reference>
<proteinExistence type="predicted"/>
<keyword evidence="2" id="KW-1185">Reference proteome</keyword>